<keyword evidence="1 5" id="KW-0479">Metal-binding</keyword>
<dbReference type="SUPFAM" id="SSF57716">
    <property type="entry name" value="Glucocorticoid receptor-like (DNA-binding domain)"/>
    <property type="match status" value="2"/>
</dbReference>
<feature type="region of interest" description="Disordered" evidence="6">
    <location>
        <begin position="25"/>
        <end position="57"/>
    </location>
</feature>
<evidence type="ECO:0000256" key="1">
    <source>
        <dbReference type="ARBA" id="ARBA00022723"/>
    </source>
</evidence>
<evidence type="ECO:0000256" key="5">
    <source>
        <dbReference type="PROSITE-ProRule" id="PRU00125"/>
    </source>
</evidence>
<dbReference type="Gene3D" id="2.10.110.10">
    <property type="entry name" value="Cysteine Rich Protein"/>
    <property type="match status" value="1"/>
</dbReference>
<dbReference type="AlphaFoldDB" id="A0AAV7J5Z3"/>
<dbReference type="PANTHER" id="PTHR45787:SF13">
    <property type="entry name" value="LD11652P"/>
    <property type="match status" value="1"/>
</dbReference>
<dbReference type="InterPro" id="IPR050945">
    <property type="entry name" value="LMO_RBTN_TF"/>
</dbReference>
<dbReference type="Pfam" id="PF00412">
    <property type="entry name" value="LIM"/>
    <property type="match status" value="1"/>
</dbReference>
<protein>
    <recommendedName>
        <fullName evidence="7">LIM zinc-binding domain-containing protein</fullName>
    </recommendedName>
</protein>
<keyword evidence="2" id="KW-0677">Repeat</keyword>
<sequence length="172" mass="19337">MGPFPLSTFVRSFLGSLSSFCTYSSSVSPSTSSIPRKERNGVPEPRDPERHSGPKAIRQTPSITSAYTCLSYCSREKEVCFKSVMEGKKERSGLGIILEERTGYIQEPGVTPIHQCAGCGGMINERFLLHAMERYWHNNCLKCNCCHRPLADMGTSCYYKNNMILCKPDYMK</sequence>
<evidence type="ECO:0000313" key="8">
    <source>
        <dbReference type="EMBL" id="KAH0567158.1"/>
    </source>
</evidence>
<dbReference type="Proteomes" id="UP000826195">
    <property type="component" value="Unassembled WGS sequence"/>
</dbReference>
<keyword evidence="4 5" id="KW-0440">LIM domain</keyword>
<accession>A0AAV7J5Z3</accession>
<gene>
    <name evidence="8" type="ORF">KQX54_007103</name>
</gene>
<evidence type="ECO:0000256" key="3">
    <source>
        <dbReference type="ARBA" id="ARBA00022833"/>
    </source>
</evidence>
<feature type="compositionally biased region" description="Basic and acidic residues" evidence="6">
    <location>
        <begin position="35"/>
        <end position="52"/>
    </location>
</feature>
<evidence type="ECO:0000313" key="9">
    <source>
        <dbReference type="Proteomes" id="UP000826195"/>
    </source>
</evidence>
<organism evidence="8 9">
    <name type="scientific">Cotesia glomerata</name>
    <name type="common">Lepidopteran parasitic wasp</name>
    <name type="synonym">Apanteles glomeratus</name>
    <dbReference type="NCBI Taxonomy" id="32391"/>
    <lineage>
        <taxon>Eukaryota</taxon>
        <taxon>Metazoa</taxon>
        <taxon>Ecdysozoa</taxon>
        <taxon>Arthropoda</taxon>
        <taxon>Hexapoda</taxon>
        <taxon>Insecta</taxon>
        <taxon>Pterygota</taxon>
        <taxon>Neoptera</taxon>
        <taxon>Endopterygota</taxon>
        <taxon>Hymenoptera</taxon>
        <taxon>Apocrita</taxon>
        <taxon>Ichneumonoidea</taxon>
        <taxon>Braconidae</taxon>
        <taxon>Microgastrinae</taxon>
        <taxon>Cotesia</taxon>
    </lineage>
</organism>
<feature type="domain" description="LIM zinc-binding" evidence="7">
    <location>
        <begin position="114"/>
        <end position="172"/>
    </location>
</feature>
<evidence type="ECO:0000256" key="6">
    <source>
        <dbReference type="SAM" id="MobiDB-lite"/>
    </source>
</evidence>
<reference evidence="8 9" key="1">
    <citation type="journal article" date="2021" name="J. Hered.">
        <title>A chromosome-level genome assembly of the parasitoid wasp, Cotesia glomerata (Hymenoptera: Braconidae).</title>
        <authorList>
            <person name="Pinto B.J."/>
            <person name="Weis J.J."/>
            <person name="Gamble T."/>
            <person name="Ode P.J."/>
            <person name="Paul R."/>
            <person name="Zaspel J.M."/>
        </authorList>
    </citation>
    <scope>NUCLEOTIDE SEQUENCE [LARGE SCALE GENOMIC DNA]</scope>
    <source>
        <strain evidence="8">CgM1</strain>
    </source>
</reference>
<proteinExistence type="predicted"/>
<evidence type="ECO:0000256" key="4">
    <source>
        <dbReference type="ARBA" id="ARBA00023038"/>
    </source>
</evidence>
<keyword evidence="3 5" id="KW-0862">Zinc</keyword>
<dbReference type="PROSITE" id="PS50023">
    <property type="entry name" value="LIM_DOMAIN_2"/>
    <property type="match status" value="1"/>
</dbReference>
<evidence type="ECO:0000259" key="7">
    <source>
        <dbReference type="PROSITE" id="PS50023"/>
    </source>
</evidence>
<evidence type="ECO:0000256" key="2">
    <source>
        <dbReference type="ARBA" id="ARBA00022737"/>
    </source>
</evidence>
<keyword evidence="9" id="KW-1185">Reference proteome</keyword>
<dbReference type="GO" id="GO:0046872">
    <property type="term" value="F:metal ion binding"/>
    <property type="evidence" value="ECO:0007669"/>
    <property type="project" value="UniProtKB-KW"/>
</dbReference>
<name>A0AAV7J5Z3_COTGL</name>
<dbReference type="InterPro" id="IPR001781">
    <property type="entry name" value="Znf_LIM"/>
</dbReference>
<dbReference type="PROSITE" id="PS00478">
    <property type="entry name" value="LIM_DOMAIN_1"/>
    <property type="match status" value="1"/>
</dbReference>
<dbReference type="PANTHER" id="PTHR45787">
    <property type="entry name" value="LD11652P"/>
    <property type="match status" value="1"/>
</dbReference>
<dbReference type="SMART" id="SM00132">
    <property type="entry name" value="LIM"/>
    <property type="match status" value="1"/>
</dbReference>
<dbReference type="EMBL" id="JAHXZJ010000001">
    <property type="protein sequence ID" value="KAH0567158.1"/>
    <property type="molecule type" value="Genomic_DNA"/>
</dbReference>
<comment type="caution">
    <text evidence="8">The sequence shown here is derived from an EMBL/GenBank/DDBJ whole genome shotgun (WGS) entry which is preliminary data.</text>
</comment>